<proteinExistence type="predicted"/>
<dbReference type="InterPro" id="IPR029058">
    <property type="entry name" value="AB_hydrolase_fold"/>
</dbReference>
<sequence>MDEPIYPDPPPLLLGLVEKGRGAPTPTLNAVPLALSDLESSRLSDLDRRLNYLVARTTTGLSPAACANAFFDWGIHLAGSPGLQLELLAKAFHNWLHLWHFAQAATFDNARTAPAVDPQSHDRRFASERWKDYPFNIFAQAFLLTEKWWHQAATAVRGVDRQNARRVDFMIRQALDVFAPTNFVMTNPDVLAQTTAEFGFNLIHGFWNFIDDLTRFQEGDAPEGAEQFTVGETVAVTPGKVVFRNHLIELIQYEPRTAKVHSEPVLIVPAWIMKYYILDLRPQNSLVKYLTEQGFTVFIISWHNPDASDRETSFDDYRRLGVMAAIDAVGKITGGKKIHATGYCLGGTLLATAASAMALADDDRIQTLTFLAAQADFREAGELTLFIDESQVALLEDMMAEQGFLDSVQMAGAFQLLRSNDLIWSHVINDYLLGKRKPVYDLLAWNADATRMPYRMHSEYLRSLFLNNDLAEGRFKVDGRTVTLTDMRVPIFAVGTETDHVAPWRSVYKFNILTDTAVTFVLTSGGHNAGIVSPPGLPGRSYRMATKAADGPFVDPDEWQKTASKFEGSWWTAWSEWLAEKSSEWVDPPPMGTPEDMPAALAEAPGTYVFQR</sequence>
<feature type="domain" description="Poly-beta-hydroxybutyrate polymerase N-terminal" evidence="4">
    <location>
        <begin position="45"/>
        <end position="82"/>
    </location>
</feature>
<dbReference type="SUPFAM" id="SSF53474">
    <property type="entry name" value="alpha/beta-Hydrolases"/>
    <property type="match status" value="1"/>
</dbReference>
<organism evidence="5 6">
    <name type="scientific">Hyphomicrobium denitrificans 1NES1</name>
    <dbReference type="NCBI Taxonomy" id="670307"/>
    <lineage>
        <taxon>Bacteria</taxon>
        <taxon>Pseudomonadati</taxon>
        <taxon>Pseudomonadota</taxon>
        <taxon>Alphaproteobacteria</taxon>
        <taxon>Hyphomicrobiales</taxon>
        <taxon>Hyphomicrobiaceae</taxon>
        <taxon>Hyphomicrobium</taxon>
    </lineage>
</organism>
<dbReference type="GO" id="GO:0042619">
    <property type="term" value="P:poly-hydroxybutyrate biosynthetic process"/>
    <property type="evidence" value="ECO:0007669"/>
    <property type="project" value="InterPro"/>
</dbReference>
<dbReference type="Pfam" id="PF07167">
    <property type="entry name" value="PhaC_N"/>
    <property type="match status" value="1"/>
</dbReference>
<dbReference type="PANTHER" id="PTHR36837">
    <property type="entry name" value="POLY(3-HYDROXYALKANOATE) POLYMERASE SUBUNIT PHAC"/>
    <property type="match status" value="1"/>
</dbReference>
<dbReference type="PANTHER" id="PTHR36837:SF5">
    <property type="entry name" value="POLY-3-HYDROXYBUTYRATE SYNTHASE"/>
    <property type="match status" value="1"/>
</dbReference>
<dbReference type="AlphaFoldDB" id="N0B9N4"/>
<dbReference type="HOGENOM" id="CLU_017387_2_1_5"/>
<dbReference type="Proteomes" id="UP000005952">
    <property type="component" value="Chromosome"/>
</dbReference>
<dbReference type="STRING" id="670307.HYPDE_25628"/>
<dbReference type="InterPro" id="IPR051321">
    <property type="entry name" value="PHA/PHB_synthase"/>
</dbReference>
<evidence type="ECO:0000313" key="6">
    <source>
        <dbReference type="Proteomes" id="UP000005952"/>
    </source>
</evidence>
<dbReference type="GO" id="GO:0016746">
    <property type="term" value="F:acyltransferase activity"/>
    <property type="evidence" value="ECO:0007669"/>
    <property type="project" value="UniProtKB-KW"/>
</dbReference>
<keyword evidence="2" id="KW-0012">Acyltransferase</keyword>
<dbReference type="InterPro" id="IPR022211">
    <property type="entry name" value="PHBC_N"/>
</dbReference>
<evidence type="ECO:0000259" key="3">
    <source>
        <dbReference type="Pfam" id="PF07167"/>
    </source>
</evidence>
<dbReference type="eggNOG" id="COG3243">
    <property type="taxonomic scope" value="Bacteria"/>
</dbReference>
<keyword evidence="6" id="KW-1185">Reference proteome</keyword>
<reference evidence="5 6" key="1">
    <citation type="journal article" date="2013" name="Genome Announc.">
        <title>Genome sequences for three denitrifying bacterial strains isolated from a uranium- and nitrate-contaminated subsurface environment.</title>
        <authorList>
            <person name="Venkatramanan R."/>
            <person name="Prakash O."/>
            <person name="Woyke T."/>
            <person name="Chain P."/>
            <person name="Goodwin L.A."/>
            <person name="Watson D."/>
            <person name="Brooks S."/>
            <person name="Kostka J.E."/>
            <person name="Green S.J."/>
        </authorList>
    </citation>
    <scope>NUCLEOTIDE SEQUENCE [LARGE SCALE GENOMIC DNA]</scope>
    <source>
        <strain evidence="5 6">1NES1</strain>
    </source>
</reference>
<dbReference type="KEGG" id="hdt:HYPDE_25628"/>
<evidence type="ECO:0000259" key="4">
    <source>
        <dbReference type="Pfam" id="PF12551"/>
    </source>
</evidence>
<feature type="domain" description="Poly-beta-hydroxybutyrate polymerase N-terminal" evidence="3">
    <location>
        <begin position="122"/>
        <end position="290"/>
    </location>
</feature>
<dbReference type="Gene3D" id="3.40.50.1820">
    <property type="entry name" value="alpha/beta hydrolase"/>
    <property type="match status" value="1"/>
</dbReference>
<dbReference type="Pfam" id="PF12551">
    <property type="entry name" value="PHBC_N"/>
    <property type="match status" value="1"/>
</dbReference>
<dbReference type="EMBL" id="CP005587">
    <property type="protein sequence ID" value="AGK56810.1"/>
    <property type="molecule type" value="Genomic_DNA"/>
</dbReference>
<gene>
    <name evidence="5" type="ORF">HYPDE_25628</name>
</gene>
<keyword evidence="1" id="KW-0808">Transferase</keyword>
<name>N0B9N4_9HYPH</name>
<evidence type="ECO:0000256" key="2">
    <source>
        <dbReference type="ARBA" id="ARBA00023315"/>
    </source>
</evidence>
<accession>N0B9N4</accession>
<protein>
    <submittedName>
        <fullName evidence="5">Poly-beta-hydroxyalkanoate synthase (PhbC)</fullName>
    </submittedName>
</protein>
<evidence type="ECO:0000313" key="5">
    <source>
        <dbReference type="EMBL" id="AGK56810.1"/>
    </source>
</evidence>
<dbReference type="InterPro" id="IPR010941">
    <property type="entry name" value="PhaC_N"/>
</dbReference>
<evidence type="ECO:0000256" key="1">
    <source>
        <dbReference type="ARBA" id="ARBA00022679"/>
    </source>
</evidence>